<evidence type="ECO:0000313" key="2">
    <source>
        <dbReference type="Proteomes" id="UP000663844"/>
    </source>
</evidence>
<reference evidence="1" key="1">
    <citation type="submission" date="2021-02" db="EMBL/GenBank/DDBJ databases">
        <authorList>
            <person name="Nowell W R."/>
        </authorList>
    </citation>
    <scope>NUCLEOTIDE SEQUENCE</scope>
</reference>
<evidence type="ECO:0000313" key="1">
    <source>
        <dbReference type="EMBL" id="CAF4269000.1"/>
    </source>
</evidence>
<name>A0A820FYH7_9BILA</name>
<dbReference type="Proteomes" id="UP000663844">
    <property type="component" value="Unassembled WGS sequence"/>
</dbReference>
<protein>
    <submittedName>
        <fullName evidence="1">Uncharacterized protein</fullName>
    </submittedName>
</protein>
<comment type="caution">
    <text evidence="1">The sequence shown here is derived from an EMBL/GenBank/DDBJ whole genome shotgun (WGS) entry which is preliminary data.</text>
</comment>
<accession>A0A820FYH7</accession>
<sequence length="151" mass="17293">SMTTLRLLLPRLKKNQSTFVNSPALTIPPLLTPTHDILGFSLPINWLIELFIFNGTIYFENIEEQTAYCQCLALCPKPRTTTEEDLFENGSITTDGFVQNLEQRNQLQIHHARFNSNPVIFIKELLKNRNNTYPSMTSHIGSIIFNSLKLL</sequence>
<gene>
    <name evidence="1" type="ORF">OXD698_LOCUS44404</name>
</gene>
<feature type="non-terminal residue" evidence="1">
    <location>
        <position position="1"/>
    </location>
</feature>
<dbReference type="AlphaFoldDB" id="A0A820FYH7"/>
<proteinExistence type="predicted"/>
<dbReference type="EMBL" id="CAJOAZ010013572">
    <property type="protein sequence ID" value="CAF4269000.1"/>
    <property type="molecule type" value="Genomic_DNA"/>
</dbReference>
<organism evidence="1 2">
    <name type="scientific">Adineta steineri</name>
    <dbReference type="NCBI Taxonomy" id="433720"/>
    <lineage>
        <taxon>Eukaryota</taxon>
        <taxon>Metazoa</taxon>
        <taxon>Spiralia</taxon>
        <taxon>Gnathifera</taxon>
        <taxon>Rotifera</taxon>
        <taxon>Eurotatoria</taxon>
        <taxon>Bdelloidea</taxon>
        <taxon>Adinetida</taxon>
        <taxon>Adinetidae</taxon>
        <taxon>Adineta</taxon>
    </lineage>
</organism>